<evidence type="ECO:0000313" key="2">
    <source>
        <dbReference type="EMBL" id="KAF9061119.1"/>
    </source>
</evidence>
<keyword evidence="3" id="KW-1185">Reference proteome</keyword>
<dbReference type="AlphaFoldDB" id="A0A9P5PD19"/>
<reference evidence="2" key="1">
    <citation type="submission" date="2020-11" db="EMBL/GenBank/DDBJ databases">
        <authorList>
            <consortium name="DOE Joint Genome Institute"/>
            <person name="Ahrendt S."/>
            <person name="Riley R."/>
            <person name="Andreopoulos W."/>
            <person name="Labutti K."/>
            <person name="Pangilinan J."/>
            <person name="Ruiz-Duenas F.J."/>
            <person name="Barrasa J.M."/>
            <person name="Sanchez-Garcia M."/>
            <person name="Camarero S."/>
            <person name="Miyauchi S."/>
            <person name="Serrano A."/>
            <person name="Linde D."/>
            <person name="Babiker R."/>
            <person name="Drula E."/>
            <person name="Ayuso-Fernandez I."/>
            <person name="Pacheco R."/>
            <person name="Padilla G."/>
            <person name="Ferreira P."/>
            <person name="Barriuso J."/>
            <person name="Kellner H."/>
            <person name="Castanera R."/>
            <person name="Alfaro M."/>
            <person name="Ramirez L."/>
            <person name="Pisabarro A.G."/>
            <person name="Kuo A."/>
            <person name="Tritt A."/>
            <person name="Lipzen A."/>
            <person name="He G."/>
            <person name="Yan M."/>
            <person name="Ng V."/>
            <person name="Cullen D."/>
            <person name="Martin F."/>
            <person name="Rosso M.-N."/>
            <person name="Henrissat B."/>
            <person name="Hibbett D."/>
            <person name="Martinez A.T."/>
            <person name="Grigoriev I.V."/>
        </authorList>
    </citation>
    <scope>NUCLEOTIDE SEQUENCE</scope>
    <source>
        <strain evidence="2">AH 40177</strain>
    </source>
</reference>
<evidence type="ECO:0000313" key="3">
    <source>
        <dbReference type="Proteomes" id="UP000772434"/>
    </source>
</evidence>
<gene>
    <name evidence="2" type="ORF">BDP27DRAFT_1369927</name>
</gene>
<comment type="caution">
    <text evidence="2">The sequence shown here is derived from an EMBL/GenBank/DDBJ whole genome shotgun (WGS) entry which is preliminary data.</text>
</comment>
<name>A0A9P5PD19_9AGAR</name>
<feature type="signal peptide" evidence="1">
    <location>
        <begin position="1"/>
        <end position="21"/>
    </location>
</feature>
<evidence type="ECO:0000256" key="1">
    <source>
        <dbReference type="SAM" id="SignalP"/>
    </source>
</evidence>
<accession>A0A9P5PD19</accession>
<dbReference type="EMBL" id="JADNRY010000213">
    <property type="protein sequence ID" value="KAF9061119.1"/>
    <property type="molecule type" value="Genomic_DNA"/>
</dbReference>
<dbReference type="Proteomes" id="UP000772434">
    <property type="component" value="Unassembled WGS sequence"/>
</dbReference>
<keyword evidence="1" id="KW-0732">Signal</keyword>
<protein>
    <submittedName>
        <fullName evidence="2">Uncharacterized protein</fullName>
    </submittedName>
</protein>
<feature type="chain" id="PRO_5040215196" evidence="1">
    <location>
        <begin position="22"/>
        <end position="111"/>
    </location>
</feature>
<sequence length="111" mass="11555">MKFNPVVALVTVIFGAQRIAAVSWEQWNAIDCDGDASMNAGAEDEGFHCIAQQGRSVSFSFGEGDPCMAEPLSSAGVTLYTDETCTNVFTAAGPGCWDFAAATGGSIGFQC</sequence>
<organism evidence="2 3">
    <name type="scientific">Rhodocollybia butyracea</name>
    <dbReference type="NCBI Taxonomy" id="206335"/>
    <lineage>
        <taxon>Eukaryota</taxon>
        <taxon>Fungi</taxon>
        <taxon>Dikarya</taxon>
        <taxon>Basidiomycota</taxon>
        <taxon>Agaricomycotina</taxon>
        <taxon>Agaricomycetes</taxon>
        <taxon>Agaricomycetidae</taxon>
        <taxon>Agaricales</taxon>
        <taxon>Marasmiineae</taxon>
        <taxon>Omphalotaceae</taxon>
        <taxon>Rhodocollybia</taxon>
    </lineage>
</organism>
<proteinExistence type="predicted"/>